<evidence type="ECO:0000256" key="6">
    <source>
        <dbReference type="PROSITE-ProRule" id="PRU10141"/>
    </source>
</evidence>
<dbReference type="SMART" id="SM00220">
    <property type="entry name" value="S_TKc"/>
    <property type="match status" value="1"/>
</dbReference>
<dbReference type="PROSITE" id="PS50011">
    <property type="entry name" value="PROTEIN_KINASE_DOM"/>
    <property type="match status" value="1"/>
</dbReference>
<keyword evidence="10" id="KW-1185">Reference proteome</keyword>
<dbReference type="Gene3D" id="3.30.200.20">
    <property type="entry name" value="Phosphorylase Kinase, domain 1"/>
    <property type="match status" value="1"/>
</dbReference>
<dbReference type="Proteomes" id="UP001445335">
    <property type="component" value="Unassembled WGS sequence"/>
</dbReference>
<evidence type="ECO:0000256" key="5">
    <source>
        <dbReference type="ARBA" id="ARBA00022840"/>
    </source>
</evidence>
<comment type="caution">
    <text evidence="9">The sequence shown here is derived from an EMBL/GenBank/DDBJ whole genome shotgun (WGS) entry which is preliminary data.</text>
</comment>
<sequence>MATASPTISDWGYLKDIEARYAFGRTLGSGGSGLVHVVRERASGQEFACKSIRKDLRENNEALVRREVSVLLRLHGALNVANLVAVYEDASSVHLVMELCRGGELLARARSSHYSERTVASYMRAVLRTLAQCHAHRILHRDVKPENFLLLEDADDSVVQAIDFGLAYPFDPTELPVKGVKLEGTPWYLAPEACSGRGLRPTCGRRASWRTSCSLATSPFVDFTHRHWRGISGDAKHFVSVLLAKDAAARPSAKQALQHRWLSGKRRDRQRRHALDASVVQRLQRFSQGGLIRCRALERVAEDMLAMAPGQAPVGTADISARGARSFFRLDGDGPTGQWSDQG</sequence>
<dbReference type="InterPro" id="IPR000719">
    <property type="entry name" value="Prot_kinase_dom"/>
</dbReference>
<dbReference type="PROSITE" id="PS00108">
    <property type="entry name" value="PROTEIN_KINASE_ST"/>
    <property type="match status" value="1"/>
</dbReference>
<dbReference type="GO" id="GO:0005524">
    <property type="term" value="F:ATP binding"/>
    <property type="evidence" value="ECO:0007669"/>
    <property type="project" value="UniProtKB-UniRule"/>
</dbReference>
<dbReference type="PROSITE" id="PS00107">
    <property type="entry name" value="PROTEIN_KINASE_ATP"/>
    <property type="match status" value="1"/>
</dbReference>
<name>A0AAW1RUB7_9CHLO</name>
<dbReference type="Pfam" id="PF00069">
    <property type="entry name" value="Pkinase"/>
    <property type="match status" value="1"/>
</dbReference>
<evidence type="ECO:0000256" key="7">
    <source>
        <dbReference type="RuleBase" id="RU000304"/>
    </source>
</evidence>
<keyword evidence="1 7" id="KW-0723">Serine/threonine-protein kinase</keyword>
<reference evidence="9 10" key="1">
    <citation type="journal article" date="2024" name="Nat. Commun.">
        <title>Phylogenomics reveals the evolutionary origins of lichenization in chlorophyte algae.</title>
        <authorList>
            <person name="Puginier C."/>
            <person name="Libourel C."/>
            <person name="Otte J."/>
            <person name="Skaloud P."/>
            <person name="Haon M."/>
            <person name="Grisel S."/>
            <person name="Petersen M."/>
            <person name="Berrin J.G."/>
            <person name="Delaux P.M."/>
            <person name="Dal Grande F."/>
            <person name="Keller J."/>
        </authorList>
    </citation>
    <scope>NUCLEOTIDE SEQUENCE [LARGE SCALE GENOMIC DNA]</scope>
    <source>
        <strain evidence="9 10">SAG 245.80</strain>
    </source>
</reference>
<evidence type="ECO:0000256" key="2">
    <source>
        <dbReference type="ARBA" id="ARBA00022679"/>
    </source>
</evidence>
<organism evidence="9 10">
    <name type="scientific">Elliptochloris bilobata</name>
    <dbReference type="NCBI Taxonomy" id="381761"/>
    <lineage>
        <taxon>Eukaryota</taxon>
        <taxon>Viridiplantae</taxon>
        <taxon>Chlorophyta</taxon>
        <taxon>core chlorophytes</taxon>
        <taxon>Trebouxiophyceae</taxon>
        <taxon>Trebouxiophyceae incertae sedis</taxon>
        <taxon>Elliptochloris clade</taxon>
        <taxon>Elliptochloris</taxon>
    </lineage>
</organism>
<dbReference type="InterPro" id="IPR011009">
    <property type="entry name" value="Kinase-like_dom_sf"/>
</dbReference>
<evidence type="ECO:0000256" key="3">
    <source>
        <dbReference type="ARBA" id="ARBA00022741"/>
    </source>
</evidence>
<dbReference type="AlphaFoldDB" id="A0AAW1RUB7"/>
<evidence type="ECO:0000256" key="1">
    <source>
        <dbReference type="ARBA" id="ARBA00022527"/>
    </source>
</evidence>
<dbReference type="GO" id="GO:0004674">
    <property type="term" value="F:protein serine/threonine kinase activity"/>
    <property type="evidence" value="ECO:0007669"/>
    <property type="project" value="UniProtKB-KW"/>
</dbReference>
<dbReference type="InterPro" id="IPR008271">
    <property type="entry name" value="Ser/Thr_kinase_AS"/>
</dbReference>
<keyword evidence="5 6" id="KW-0067">ATP-binding</keyword>
<keyword evidence="3 6" id="KW-0547">Nucleotide-binding</keyword>
<dbReference type="PANTHER" id="PTHR24349">
    <property type="entry name" value="SERINE/THREONINE-PROTEIN KINASE"/>
    <property type="match status" value="1"/>
</dbReference>
<dbReference type="InterPro" id="IPR050205">
    <property type="entry name" value="CDPK_Ser/Thr_kinases"/>
</dbReference>
<proteinExistence type="inferred from homology"/>
<evidence type="ECO:0000313" key="9">
    <source>
        <dbReference type="EMBL" id="KAK9837479.1"/>
    </source>
</evidence>
<protein>
    <recommendedName>
        <fullName evidence="8">Protein kinase domain-containing protein</fullName>
    </recommendedName>
</protein>
<dbReference type="InterPro" id="IPR017441">
    <property type="entry name" value="Protein_kinase_ATP_BS"/>
</dbReference>
<feature type="domain" description="Protein kinase" evidence="8">
    <location>
        <begin position="21"/>
        <end position="262"/>
    </location>
</feature>
<keyword evidence="4" id="KW-0418">Kinase</keyword>
<evidence type="ECO:0000313" key="10">
    <source>
        <dbReference type="Proteomes" id="UP001445335"/>
    </source>
</evidence>
<dbReference type="EMBL" id="JALJOU010000021">
    <property type="protein sequence ID" value="KAK9837479.1"/>
    <property type="molecule type" value="Genomic_DNA"/>
</dbReference>
<gene>
    <name evidence="9" type="ORF">WJX81_005438</name>
</gene>
<comment type="similarity">
    <text evidence="7">Belongs to the protein kinase superfamily.</text>
</comment>
<dbReference type="Gene3D" id="1.10.510.10">
    <property type="entry name" value="Transferase(Phosphotransferase) domain 1"/>
    <property type="match status" value="1"/>
</dbReference>
<feature type="binding site" evidence="6">
    <location>
        <position position="54"/>
    </location>
    <ligand>
        <name>ATP</name>
        <dbReference type="ChEBI" id="CHEBI:30616"/>
    </ligand>
</feature>
<dbReference type="SUPFAM" id="SSF56112">
    <property type="entry name" value="Protein kinase-like (PK-like)"/>
    <property type="match status" value="1"/>
</dbReference>
<accession>A0AAW1RUB7</accession>
<evidence type="ECO:0000259" key="8">
    <source>
        <dbReference type="PROSITE" id="PS50011"/>
    </source>
</evidence>
<keyword evidence="2" id="KW-0808">Transferase</keyword>
<evidence type="ECO:0000256" key="4">
    <source>
        <dbReference type="ARBA" id="ARBA00022777"/>
    </source>
</evidence>